<evidence type="ECO:0000259" key="5">
    <source>
        <dbReference type="SMART" id="SM00179"/>
    </source>
</evidence>
<proteinExistence type="predicted"/>
<dbReference type="CDD" id="cd00054">
    <property type="entry name" value="EGF_CA"/>
    <property type="match status" value="1"/>
</dbReference>
<dbReference type="Pfam" id="PF07645">
    <property type="entry name" value="EGF_CA"/>
    <property type="match status" value="1"/>
</dbReference>
<accession>A0ABD2Q1H3</accession>
<dbReference type="SUPFAM" id="SSF57196">
    <property type="entry name" value="EGF/Laminin"/>
    <property type="match status" value="1"/>
</dbReference>
<dbReference type="PROSITE" id="PS01187">
    <property type="entry name" value="EGF_CA"/>
    <property type="match status" value="1"/>
</dbReference>
<dbReference type="FunFam" id="2.10.25.10:FF:000038">
    <property type="entry name" value="Fibrillin 2"/>
    <property type="match status" value="1"/>
</dbReference>
<dbReference type="PANTHER" id="PTHR24050">
    <property type="entry name" value="PA14 DOMAIN-CONTAINING PROTEIN"/>
    <property type="match status" value="1"/>
</dbReference>
<evidence type="ECO:0000256" key="1">
    <source>
        <dbReference type="ARBA" id="ARBA00022536"/>
    </source>
</evidence>
<dbReference type="PANTHER" id="PTHR24050:SF28">
    <property type="entry name" value="UROMODULIN-LIKE"/>
    <property type="match status" value="1"/>
</dbReference>
<evidence type="ECO:0000256" key="3">
    <source>
        <dbReference type="ARBA" id="ARBA00022737"/>
    </source>
</evidence>
<keyword evidence="4" id="KW-1015">Disulfide bond</keyword>
<keyword evidence="3" id="KW-0677">Repeat</keyword>
<evidence type="ECO:0000313" key="7">
    <source>
        <dbReference type="Proteomes" id="UP001626550"/>
    </source>
</evidence>
<dbReference type="Gene3D" id="2.10.25.10">
    <property type="entry name" value="Laminin"/>
    <property type="match status" value="2"/>
</dbReference>
<feature type="domain" description="EGF-like calcium-binding" evidence="5">
    <location>
        <begin position="26"/>
        <end position="72"/>
    </location>
</feature>
<gene>
    <name evidence="6" type="ORF">Ciccas_007928</name>
</gene>
<dbReference type="AlphaFoldDB" id="A0ABD2Q1H3"/>
<keyword evidence="7" id="KW-1185">Reference proteome</keyword>
<comment type="caution">
    <text evidence="6">The sequence shown here is derived from an EMBL/GenBank/DDBJ whole genome shotgun (WGS) entry which is preliminary data.</text>
</comment>
<dbReference type="EMBL" id="JBJKFK010001295">
    <property type="protein sequence ID" value="KAL3313472.1"/>
    <property type="molecule type" value="Genomic_DNA"/>
</dbReference>
<evidence type="ECO:0000256" key="2">
    <source>
        <dbReference type="ARBA" id="ARBA00022729"/>
    </source>
</evidence>
<dbReference type="InterPro" id="IPR001881">
    <property type="entry name" value="EGF-like_Ca-bd_dom"/>
</dbReference>
<dbReference type="Proteomes" id="UP001626550">
    <property type="component" value="Unassembled WGS sequence"/>
</dbReference>
<sequence>MISYDYLTSTCLCLPGYQLNNDRCVDIDECREGSDKCQAGMSCINTVGSYECKSLSRCEAGYERDSLLDPCQG</sequence>
<dbReference type="InterPro" id="IPR049883">
    <property type="entry name" value="NOTCH1_EGF-like"/>
</dbReference>
<keyword evidence="2" id="KW-0732">Signal</keyword>
<evidence type="ECO:0000313" key="6">
    <source>
        <dbReference type="EMBL" id="KAL3313472.1"/>
    </source>
</evidence>
<organism evidence="6 7">
    <name type="scientific">Cichlidogyrus casuarinus</name>
    <dbReference type="NCBI Taxonomy" id="1844966"/>
    <lineage>
        <taxon>Eukaryota</taxon>
        <taxon>Metazoa</taxon>
        <taxon>Spiralia</taxon>
        <taxon>Lophotrochozoa</taxon>
        <taxon>Platyhelminthes</taxon>
        <taxon>Monogenea</taxon>
        <taxon>Monopisthocotylea</taxon>
        <taxon>Dactylogyridea</taxon>
        <taxon>Ancyrocephalidae</taxon>
        <taxon>Cichlidogyrus</taxon>
    </lineage>
</organism>
<dbReference type="InterPro" id="IPR052235">
    <property type="entry name" value="Nephronectin_domain"/>
</dbReference>
<protein>
    <recommendedName>
        <fullName evidence="5">EGF-like calcium-binding domain-containing protein</fullName>
    </recommendedName>
</protein>
<evidence type="ECO:0000256" key="4">
    <source>
        <dbReference type="ARBA" id="ARBA00023157"/>
    </source>
</evidence>
<reference evidence="6 7" key="1">
    <citation type="submission" date="2024-11" db="EMBL/GenBank/DDBJ databases">
        <title>Adaptive evolution of stress response genes in parasites aligns with host niche diversity.</title>
        <authorList>
            <person name="Hahn C."/>
            <person name="Resl P."/>
        </authorList>
    </citation>
    <scope>NUCLEOTIDE SEQUENCE [LARGE SCALE GENOMIC DNA]</scope>
    <source>
        <strain evidence="6">EGGRZ-B1_66</strain>
        <tissue evidence="6">Body</tissue>
    </source>
</reference>
<dbReference type="InterPro" id="IPR018097">
    <property type="entry name" value="EGF_Ca-bd_CS"/>
</dbReference>
<keyword evidence="1" id="KW-0245">EGF-like domain</keyword>
<name>A0ABD2Q1H3_9PLAT</name>
<dbReference type="SMART" id="SM00179">
    <property type="entry name" value="EGF_CA"/>
    <property type="match status" value="1"/>
</dbReference>